<comment type="similarity">
    <text evidence="1">Belongs to the IF-1 family.</text>
</comment>
<organism evidence="6 7">
    <name type="scientific">Candidatus Phytoplasma phoenicium</name>
    <dbReference type="NCBI Taxonomy" id="198422"/>
    <lineage>
        <taxon>Bacteria</taxon>
        <taxon>Bacillati</taxon>
        <taxon>Mycoplasmatota</taxon>
        <taxon>Mollicutes</taxon>
        <taxon>Acholeplasmatales</taxon>
        <taxon>Acholeplasmataceae</taxon>
        <taxon>Candidatus Phytoplasma</taxon>
        <taxon>16SrIX (Pigeon pea witches'-broom group)</taxon>
    </lineage>
</organism>
<comment type="caution">
    <text evidence="6">The sequence shown here is derived from an EMBL/GenBank/DDBJ whole genome shotgun (WGS) entry which is preliminary data.</text>
</comment>
<sequence length="79" mass="9109">MDKSNIKDIKDSKNARVVDVLPNATFKLELLDNKKVIVARLSGKIKVNNIRILLGDRVLVDSTKRIVYRYIDKNIDKKK</sequence>
<accession>A0A2S8NVA1</accession>
<keyword evidence="7" id="KW-1185">Reference proteome</keyword>
<dbReference type="GO" id="GO:0043022">
    <property type="term" value="F:ribosome binding"/>
    <property type="evidence" value="ECO:0007669"/>
    <property type="project" value="TreeGrafter"/>
</dbReference>
<evidence type="ECO:0000256" key="3">
    <source>
        <dbReference type="ARBA" id="ARBA00022917"/>
    </source>
</evidence>
<feature type="domain" description="S1-like" evidence="5">
    <location>
        <begin position="15"/>
        <end position="71"/>
    </location>
</feature>
<keyword evidence="3 4" id="KW-0648">Protein biosynthesis</keyword>
<protein>
    <submittedName>
        <fullName evidence="6">Translation initiation factor IF-1</fullName>
    </submittedName>
</protein>
<dbReference type="Pfam" id="PF01176">
    <property type="entry name" value="eIF-1a"/>
    <property type="match status" value="1"/>
</dbReference>
<dbReference type="Gene3D" id="2.40.50.140">
    <property type="entry name" value="Nucleic acid-binding proteins"/>
    <property type="match status" value="1"/>
</dbReference>
<dbReference type="Proteomes" id="UP000238672">
    <property type="component" value="Unassembled WGS sequence"/>
</dbReference>
<evidence type="ECO:0000256" key="1">
    <source>
        <dbReference type="ARBA" id="ARBA00010939"/>
    </source>
</evidence>
<dbReference type="PANTHER" id="PTHR33370">
    <property type="entry name" value="TRANSLATION INITIATION FACTOR IF-1, CHLOROPLASTIC"/>
    <property type="match status" value="1"/>
</dbReference>
<keyword evidence="2 4" id="KW-0396">Initiation factor</keyword>
<dbReference type="SUPFAM" id="SSF50249">
    <property type="entry name" value="Nucleic acid-binding proteins"/>
    <property type="match status" value="1"/>
</dbReference>
<evidence type="ECO:0000259" key="5">
    <source>
        <dbReference type="PROSITE" id="PS50832"/>
    </source>
</evidence>
<dbReference type="GO" id="GO:0003723">
    <property type="term" value="F:RNA binding"/>
    <property type="evidence" value="ECO:0007669"/>
    <property type="project" value="InterPro"/>
</dbReference>
<evidence type="ECO:0000256" key="2">
    <source>
        <dbReference type="ARBA" id="ARBA00022540"/>
    </source>
</evidence>
<dbReference type="InterPro" id="IPR004368">
    <property type="entry name" value="TIF_IF1"/>
</dbReference>
<dbReference type="PANTHER" id="PTHR33370:SF1">
    <property type="entry name" value="TRANSLATION INITIATION FACTOR IF-1, CHLOROPLASTIC"/>
    <property type="match status" value="1"/>
</dbReference>
<dbReference type="InterPro" id="IPR006196">
    <property type="entry name" value="RNA-binding_domain_S1_IF1"/>
</dbReference>
<gene>
    <name evidence="6" type="ORF">C6B37_00460</name>
</gene>
<evidence type="ECO:0000256" key="4">
    <source>
        <dbReference type="PROSITE-ProRule" id="PRU00181"/>
    </source>
</evidence>
<evidence type="ECO:0000313" key="7">
    <source>
        <dbReference type="Proteomes" id="UP000238672"/>
    </source>
</evidence>
<dbReference type="PROSITE" id="PS50832">
    <property type="entry name" value="S1_IF1_TYPE"/>
    <property type="match status" value="1"/>
</dbReference>
<dbReference type="InterPro" id="IPR012340">
    <property type="entry name" value="NA-bd_OB-fold"/>
</dbReference>
<reference evidence="6 7" key="1">
    <citation type="submission" date="2018-02" db="EMBL/GenBank/DDBJ databases">
        <title>Metagenomics reveals mixed infection of spiroplasma and phytoplasma in chicory.</title>
        <authorList>
            <person name="Polano C."/>
            <person name="Moruzzi S."/>
            <person name="Ermacora P."/>
            <person name="Ferrini F."/>
            <person name="Martini M."/>
            <person name="Firrao G."/>
        </authorList>
    </citation>
    <scope>NUCLEOTIDE SEQUENCE [LARGE SCALE GENOMIC DNA]</scope>
    <source>
        <strain evidence="6 7">ChiP</strain>
    </source>
</reference>
<dbReference type="GO" id="GO:0003743">
    <property type="term" value="F:translation initiation factor activity"/>
    <property type="evidence" value="ECO:0007669"/>
    <property type="project" value="UniProtKB-UniRule"/>
</dbReference>
<dbReference type="GO" id="GO:0005829">
    <property type="term" value="C:cytosol"/>
    <property type="evidence" value="ECO:0007669"/>
    <property type="project" value="TreeGrafter"/>
</dbReference>
<dbReference type="AlphaFoldDB" id="A0A2S8NVA1"/>
<dbReference type="EMBL" id="PUUG01000005">
    <property type="protein sequence ID" value="PQP79920.1"/>
    <property type="molecule type" value="Genomic_DNA"/>
</dbReference>
<name>A0A2S8NVA1_9MOLU</name>
<proteinExistence type="inferred from homology"/>
<evidence type="ECO:0000313" key="6">
    <source>
        <dbReference type="EMBL" id="PQP79920.1"/>
    </source>
</evidence>